<reference evidence="6" key="1">
    <citation type="journal article" date="2014" name="J. Gen. Physiol.">
        <title>Structural diversity of ABC transporters.</title>
        <authorList>
            <person name="ter Beek J."/>
            <person name="Guskov A."/>
            <person name="Slotboom D.J."/>
        </authorList>
    </citation>
    <scope>NUCLEOTIDE SEQUENCE</scope>
</reference>
<dbReference type="OrthoDB" id="9778870at2"/>
<keyword evidence="5" id="KW-1185">Reference proteome</keyword>
<accession>A0A8B6X6Y5</accession>
<dbReference type="InterPro" id="IPR027417">
    <property type="entry name" value="P-loop_NTPase"/>
</dbReference>
<dbReference type="InterPro" id="IPR003439">
    <property type="entry name" value="ABC_transporter-like_ATP-bd"/>
</dbReference>
<sequence>MIELQGIAVRLRLHGRSHQVFDGLDLRIPPRVSVGVVGAPGSGRSTFIRLLAGVVRPEHGRVLRSCRVSWPLGRASGFNALLSGRVNARFMCRLEGFDEDLAERLDWMRDFGELGDWFDQPYGVWPMAVRQRFQLALALAFEFDVYLSDGIHALGKGAFRARATTAIREIARHRALVLASDNLRALRELCQAGIWLHDGQATWFDDIHDALRAHHHSRRLHLP</sequence>
<dbReference type="GO" id="GO:0016887">
    <property type="term" value="F:ATP hydrolysis activity"/>
    <property type="evidence" value="ECO:0007669"/>
    <property type="project" value="InterPro"/>
</dbReference>
<organism evidence="5 6">
    <name type="scientific">Derxia gummosa DSM 723</name>
    <dbReference type="NCBI Taxonomy" id="1121388"/>
    <lineage>
        <taxon>Bacteria</taxon>
        <taxon>Pseudomonadati</taxon>
        <taxon>Pseudomonadota</taxon>
        <taxon>Betaproteobacteria</taxon>
        <taxon>Burkholderiales</taxon>
        <taxon>Alcaligenaceae</taxon>
        <taxon>Derxia</taxon>
    </lineage>
</organism>
<dbReference type="AlphaFoldDB" id="A0A8B6X6Y5"/>
<feature type="domain" description="ABC transporter" evidence="4">
    <location>
        <begin position="2"/>
        <end position="223"/>
    </location>
</feature>
<name>A0A8B6X6Y5_9BURK</name>
<keyword evidence="2" id="KW-0547">Nucleotide-binding</keyword>
<keyword evidence="1" id="KW-0472">Membrane</keyword>
<proteinExistence type="predicted"/>
<keyword evidence="3 6" id="KW-0067">ATP-binding</keyword>
<evidence type="ECO:0000313" key="6">
    <source>
        <dbReference type="RefSeq" id="WP_028312411.1"/>
    </source>
</evidence>
<evidence type="ECO:0000259" key="4">
    <source>
        <dbReference type="PROSITE" id="PS50893"/>
    </source>
</evidence>
<dbReference type="PROSITE" id="PS50893">
    <property type="entry name" value="ABC_TRANSPORTER_2"/>
    <property type="match status" value="1"/>
</dbReference>
<reference evidence="6" key="3">
    <citation type="submission" date="2025-08" db="UniProtKB">
        <authorList>
            <consortium name="RefSeq"/>
        </authorList>
    </citation>
    <scope>IDENTIFICATION</scope>
</reference>
<protein>
    <submittedName>
        <fullName evidence="6">ABC transporter ATP-binding protein</fullName>
    </submittedName>
</protein>
<dbReference type="GO" id="GO:0005524">
    <property type="term" value="F:ATP binding"/>
    <property type="evidence" value="ECO:0007669"/>
    <property type="project" value="UniProtKB-KW"/>
</dbReference>
<dbReference type="InterPro" id="IPR003593">
    <property type="entry name" value="AAA+_ATPase"/>
</dbReference>
<dbReference type="RefSeq" id="WP_028312411.1">
    <property type="nucleotide sequence ID" value="NZ_AXWS01000019.1"/>
</dbReference>
<dbReference type="Proteomes" id="UP000675920">
    <property type="component" value="Unplaced"/>
</dbReference>
<evidence type="ECO:0000256" key="2">
    <source>
        <dbReference type="ARBA" id="ARBA00022741"/>
    </source>
</evidence>
<dbReference type="Pfam" id="PF00005">
    <property type="entry name" value="ABC_tran"/>
    <property type="match status" value="1"/>
</dbReference>
<dbReference type="InterPro" id="IPR050683">
    <property type="entry name" value="Bact_Polysacc_Export_ATP-bd"/>
</dbReference>
<dbReference type="Gene3D" id="3.40.50.300">
    <property type="entry name" value="P-loop containing nucleotide triphosphate hydrolases"/>
    <property type="match status" value="1"/>
</dbReference>
<dbReference type="PANTHER" id="PTHR46743">
    <property type="entry name" value="TEICHOIC ACIDS EXPORT ATP-BINDING PROTEIN TAGH"/>
    <property type="match status" value="1"/>
</dbReference>
<dbReference type="PANTHER" id="PTHR46743:SF2">
    <property type="entry name" value="TEICHOIC ACIDS EXPORT ATP-BINDING PROTEIN TAGH"/>
    <property type="match status" value="1"/>
</dbReference>
<reference evidence="6" key="2">
    <citation type="journal article" date="2015" name="F1000Prime Rep">
        <title>Structure and mechanism of ABC transporters.</title>
        <authorList>
            <person name="Wilkens S."/>
        </authorList>
    </citation>
    <scope>NUCLEOTIDE SEQUENCE</scope>
</reference>
<evidence type="ECO:0000256" key="3">
    <source>
        <dbReference type="ARBA" id="ARBA00022840"/>
    </source>
</evidence>
<dbReference type="SUPFAM" id="SSF52540">
    <property type="entry name" value="P-loop containing nucleoside triphosphate hydrolases"/>
    <property type="match status" value="1"/>
</dbReference>
<evidence type="ECO:0000313" key="5">
    <source>
        <dbReference type="Proteomes" id="UP000675920"/>
    </source>
</evidence>
<keyword evidence="1" id="KW-1003">Cell membrane</keyword>
<dbReference type="SMART" id="SM00382">
    <property type="entry name" value="AAA"/>
    <property type="match status" value="1"/>
</dbReference>
<evidence type="ECO:0000256" key="1">
    <source>
        <dbReference type="ARBA" id="ARBA00022475"/>
    </source>
</evidence>